<dbReference type="AlphaFoldDB" id="A0A150K854"/>
<name>A0A150K854_HEYCO</name>
<dbReference type="PATRIC" id="fig|1398.26.peg.890"/>
<comment type="caution">
    <text evidence="1">The sequence shown here is derived from an EMBL/GenBank/DDBJ whole genome shotgun (WGS) entry which is preliminary data.</text>
</comment>
<organism evidence="1 2">
    <name type="scientific">Heyndrickxia coagulans</name>
    <name type="common">Weizmannia coagulans</name>
    <dbReference type="NCBI Taxonomy" id="1398"/>
    <lineage>
        <taxon>Bacteria</taxon>
        <taxon>Bacillati</taxon>
        <taxon>Bacillota</taxon>
        <taxon>Bacilli</taxon>
        <taxon>Bacillales</taxon>
        <taxon>Bacillaceae</taxon>
        <taxon>Heyndrickxia</taxon>
    </lineage>
</organism>
<reference evidence="1 2" key="1">
    <citation type="submission" date="2016-01" db="EMBL/GenBank/DDBJ databases">
        <title>Genome Sequences of Twelve Sporeforming Bacillus Species Isolated from Foods.</title>
        <authorList>
            <person name="Berendsen E.M."/>
            <person name="Wells-Bennik M.H."/>
            <person name="Krawcyk A.O."/>
            <person name="De Jong A."/>
            <person name="Holsappel S."/>
            <person name="Eijlander R.T."/>
            <person name="Kuipers O.P."/>
        </authorList>
    </citation>
    <scope>NUCLEOTIDE SEQUENCE [LARGE SCALE GENOMIC DNA]</scope>
    <source>
        <strain evidence="1 2">B4098</strain>
    </source>
</reference>
<accession>A0A150K854</accession>
<dbReference type="EMBL" id="LQYG01000013">
    <property type="protein sequence ID" value="KYC65750.1"/>
    <property type="molecule type" value="Genomic_DNA"/>
</dbReference>
<protein>
    <submittedName>
        <fullName evidence="1">Uncharacterized protein</fullName>
    </submittedName>
</protein>
<dbReference type="Proteomes" id="UP000075288">
    <property type="component" value="Unassembled WGS sequence"/>
</dbReference>
<proteinExistence type="predicted"/>
<sequence>MYKFDYITIFLFAAGKKTNRMCKRLCGRVRVLQGSLYCALSKTSG</sequence>
<gene>
    <name evidence="1" type="ORF">B4098_0967</name>
</gene>
<evidence type="ECO:0000313" key="1">
    <source>
        <dbReference type="EMBL" id="KYC65750.1"/>
    </source>
</evidence>
<evidence type="ECO:0000313" key="2">
    <source>
        <dbReference type="Proteomes" id="UP000075288"/>
    </source>
</evidence>